<name>A0ABT6AUW9_9BURK</name>
<evidence type="ECO:0000256" key="5">
    <source>
        <dbReference type="SAM" id="MobiDB-lite"/>
    </source>
</evidence>
<proteinExistence type="inferred from homology"/>
<dbReference type="PROSITE" id="PS51257">
    <property type="entry name" value="PROKAR_LIPOPROTEIN"/>
    <property type="match status" value="1"/>
</dbReference>
<dbReference type="Gene3D" id="2.40.40.10">
    <property type="entry name" value="RlpA-like domain"/>
    <property type="match status" value="1"/>
</dbReference>
<evidence type="ECO:0000256" key="4">
    <source>
        <dbReference type="RuleBase" id="RU003495"/>
    </source>
</evidence>
<evidence type="ECO:0000313" key="8">
    <source>
        <dbReference type="EMBL" id="MDF3836407.1"/>
    </source>
</evidence>
<feature type="compositionally biased region" description="Low complexity" evidence="5">
    <location>
        <begin position="43"/>
        <end position="58"/>
    </location>
</feature>
<evidence type="ECO:0000256" key="3">
    <source>
        <dbReference type="HAMAP-Rule" id="MF_02071"/>
    </source>
</evidence>
<accession>A0ABT6AUW9</accession>
<dbReference type="InterPro" id="IPR034718">
    <property type="entry name" value="RlpA"/>
</dbReference>
<reference evidence="8 9" key="1">
    <citation type="submission" date="2023-03" db="EMBL/GenBank/DDBJ databases">
        <title>Draft assemblies of triclosan tolerant bacteria isolated from returned activated sludge.</title>
        <authorList>
            <person name="Van Hamelsveld S."/>
        </authorList>
    </citation>
    <scope>NUCLEOTIDE SEQUENCE [LARGE SCALE GENOMIC DNA]</scope>
    <source>
        <strain evidence="8 9">GW210010_S58</strain>
    </source>
</reference>
<dbReference type="PANTHER" id="PTHR34183:SF1">
    <property type="entry name" value="ENDOLYTIC PEPTIDOGLYCAN TRANSGLYCOSYLASE RLPA"/>
    <property type="match status" value="1"/>
</dbReference>
<feature type="compositionally biased region" description="Basic and acidic residues" evidence="5">
    <location>
        <begin position="62"/>
        <end position="82"/>
    </location>
</feature>
<feature type="chain" id="PRO_5045879833" description="Endolytic peptidoglycan transglycosylase RlpA" evidence="6">
    <location>
        <begin position="29"/>
        <end position="271"/>
    </location>
</feature>
<feature type="domain" description="RlpA-like protein double-psi beta-barrel" evidence="7">
    <location>
        <begin position="121"/>
        <end position="209"/>
    </location>
</feature>
<gene>
    <name evidence="3" type="primary">rlpA</name>
    <name evidence="8" type="ORF">P3W85_26155</name>
</gene>
<dbReference type="InterPro" id="IPR036908">
    <property type="entry name" value="RlpA-like_sf"/>
</dbReference>
<comment type="caution">
    <text evidence="8">The sequence shown here is derived from an EMBL/GenBank/DDBJ whole genome shotgun (WGS) entry which is preliminary data.</text>
</comment>
<keyword evidence="3" id="KW-0472">Membrane</keyword>
<dbReference type="InterPro" id="IPR012997">
    <property type="entry name" value="RplA"/>
</dbReference>
<sequence length="271" mass="29075">MSRLPPHFPRPGRILRLCVHATCALALAACAIPPGGESQEGVPTAATPAARARQPKPASVAKGEKGHGKDGETRRDAPEQAQKDGGNGWGLFRWGNDSLGEGATSQGSLEGLRPDLGSFEQRGVASWYGKGFHGRRTANGERFDMRAMTAAHPSLPLDSWVLVRNLRNDKVAVVRINDRGPYHSNRVLDVSYGAARQLGFSERGSTQVEIRRLSRSEVAALNPQMAPGGDDAGDGGDDALTATDLAENTSKPARRSQARKTRKSAPRRKSR</sequence>
<keyword evidence="3" id="KW-0564">Palmitate</keyword>
<dbReference type="InterPro" id="IPR009009">
    <property type="entry name" value="RlpA-like_DPBB"/>
</dbReference>
<dbReference type="EC" id="4.2.2.-" evidence="3"/>
<dbReference type="EMBL" id="JARJLM010000437">
    <property type="protein sequence ID" value="MDF3836407.1"/>
    <property type="molecule type" value="Genomic_DNA"/>
</dbReference>
<comment type="subcellular location">
    <subcellularLocation>
        <location evidence="3">Cell membrane</location>
        <topology evidence="3">Lipid-anchor</topology>
    </subcellularLocation>
</comment>
<comment type="similarity">
    <text evidence="3 4">Belongs to the RlpA family.</text>
</comment>
<dbReference type="SUPFAM" id="SSF50685">
    <property type="entry name" value="Barwin-like endoglucanases"/>
    <property type="match status" value="1"/>
</dbReference>
<dbReference type="PANTHER" id="PTHR34183">
    <property type="entry name" value="ENDOLYTIC PEPTIDOGLYCAN TRANSGLYCOSYLASE RLPA"/>
    <property type="match status" value="1"/>
</dbReference>
<dbReference type="Pfam" id="PF03330">
    <property type="entry name" value="DPBB_1"/>
    <property type="match status" value="1"/>
</dbReference>
<evidence type="ECO:0000256" key="6">
    <source>
        <dbReference type="SAM" id="SignalP"/>
    </source>
</evidence>
<evidence type="ECO:0000256" key="2">
    <source>
        <dbReference type="ARBA" id="ARBA00023316"/>
    </source>
</evidence>
<keyword evidence="9" id="KW-1185">Reference proteome</keyword>
<keyword evidence="6" id="KW-0732">Signal</keyword>
<keyword evidence="3" id="KW-0449">Lipoprotein</keyword>
<protein>
    <recommendedName>
        <fullName evidence="3">Endolytic peptidoglycan transglycosylase RlpA</fullName>
        <ecNumber evidence="3">4.2.2.-</ecNumber>
    </recommendedName>
</protein>
<dbReference type="Proteomes" id="UP001216674">
    <property type="component" value="Unassembled WGS sequence"/>
</dbReference>
<feature type="compositionally biased region" description="Basic residues" evidence="5">
    <location>
        <begin position="252"/>
        <end position="271"/>
    </location>
</feature>
<dbReference type="HAMAP" id="MF_02071">
    <property type="entry name" value="RlpA"/>
    <property type="match status" value="1"/>
</dbReference>
<comment type="function">
    <text evidence="3">Lytic transglycosylase with a strong preference for naked glycan strands that lack stem peptides.</text>
</comment>
<evidence type="ECO:0000259" key="7">
    <source>
        <dbReference type="Pfam" id="PF03330"/>
    </source>
</evidence>
<evidence type="ECO:0000256" key="1">
    <source>
        <dbReference type="ARBA" id="ARBA00023239"/>
    </source>
</evidence>
<feature type="signal peptide" evidence="6">
    <location>
        <begin position="1"/>
        <end position="28"/>
    </location>
</feature>
<dbReference type="CDD" id="cd22268">
    <property type="entry name" value="DPBB_RlpA-like"/>
    <property type="match status" value="1"/>
</dbReference>
<keyword evidence="1 3" id="KW-0456">Lyase</keyword>
<feature type="region of interest" description="Disordered" evidence="5">
    <location>
        <begin position="220"/>
        <end position="271"/>
    </location>
</feature>
<keyword evidence="3" id="KW-1003">Cell membrane</keyword>
<feature type="region of interest" description="Disordered" evidence="5">
    <location>
        <begin position="35"/>
        <end position="90"/>
    </location>
</feature>
<keyword evidence="2 3" id="KW-0961">Cell wall biogenesis/degradation</keyword>
<dbReference type="RefSeq" id="WP_276266890.1">
    <property type="nucleotide sequence ID" value="NZ_JARJLM010000437.1"/>
</dbReference>
<dbReference type="NCBIfam" id="TIGR00413">
    <property type="entry name" value="rlpA"/>
    <property type="match status" value="1"/>
</dbReference>
<organism evidence="8 9">
    <name type="scientific">Cupriavidus basilensis</name>
    <dbReference type="NCBI Taxonomy" id="68895"/>
    <lineage>
        <taxon>Bacteria</taxon>
        <taxon>Pseudomonadati</taxon>
        <taxon>Pseudomonadota</taxon>
        <taxon>Betaproteobacteria</taxon>
        <taxon>Burkholderiales</taxon>
        <taxon>Burkholderiaceae</taxon>
        <taxon>Cupriavidus</taxon>
    </lineage>
</organism>
<evidence type="ECO:0000313" key="9">
    <source>
        <dbReference type="Proteomes" id="UP001216674"/>
    </source>
</evidence>